<dbReference type="InterPro" id="IPR050267">
    <property type="entry name" value="Anti-sigma-factor_SerPK"/>
</dbReference>
<keyword evidence="4" id="KW-1185">Reference proteome</keyword>
<evidence type="ECO:0000313" key="4">
    <source>
        <dbReference type="Proteomes" id="UP000321805"/>
    </source>
</evidence>
<dbReference type="PANTHER" id="PTHR35526:SF3">
    <property type="entry name" value="ANTI-SIGMA-F FACTOR RSBW"/>
    <property type="match status" value="1"/>
</dbReference>
<dbReference type="AlphaFoldDB" id="A0A5B8UA53"/>
<keyword evidence="1" id="KW-0723">Serine/threonine-protein kinase</keyword>
<name>A0A5B8UA53_9ACTN</name>
<dbReference type="Pfam" id="PF13581">
    <property type="entry name" value="HATPase_c_2"/>
    <property type="match status" value="1"/>
</dbReference>
<organism evidence="3 4">
    <name type="scientific">Baekduia soli</name>
    <dbReference type="NCBI Taxonomy" id="496014"/>
    <lineage>
        <taxon>Bacteria</taxon>
        <taxon>Bacillati</taxon>
        <taxon>Actinomycetota</taxon>
        <taxon>Thermoleophilia</taxon>
        <taxon>Solirubrobacterales</taxon>
        <taxon>Baekduiaceae</taxon>
        <taxon>Baekduia</taxon>
    </lineage>
</organism>
<dbReference type="CDD" id="cd16936">
    <property type="entry name" value="HATPase_RsbW-like"/>
    <property type="match status" value="1"/>
</dbReference>
<evidence type="ECO:0000313" key="3">
    <source>
        <dbReference type="EMBL" id="QEC50036.1"/>
    </source>
</evidence>
<keyword evidence="1" id="KW-0418">Kinase</keyword>
<proteinExistence type="predicted"/>
<dbReference type="PANTHER" id="PTHR35526">
    <property type="entry name" value="ANTI-SIGMA-F FACTOR RSBW-RELATED"/>
    <property type="match status" value="1"/>
</dbReference>
<dbReference type="KEGG" id="bsol:FSW04_22325"/>
<dbReference type="InterPro" id="IPR003594">
    <property type="entry name" value="HATPase_dom"/>
</dbReference>
<dbReference type="Gene3D" id="3.30.565.10">
    <property type="entry name" value="Histidine kinase-like ATPase, C-terminal domain"/>
    <property type="match status" value="1"/>
</dbReference>
<dbReference type="EMBL" id="CP042430">
    <property type="protein sequence ID" value="QEC50036.1"/>
    <property type="molecule type" value="Genomic_DNA"/>
</dbReference>
<dbReference type="Proteomes" id="UP000321805">
    <property type="component" value="Chromosome"/>
</dbReference>
<sequence>MVRALDIPRDPRAPAQARHLVDALVPHVPEPVAHQARLLLSELVTNAVRHGRGPAVRVLLDASAGDGTLRCEIVDEGDGFVPTARTRPATEPGGWGLHLVEALSRRWGVREGSTHVWFELGDPDEAR</sequence>
<keyword evidence="3" id="KW-0067">ATP-binding</keyword>
<gene>
    <name evidence="3" type="ORF">FSW04_22325</name>
</gene>
<feature type="domain" description="Histidine kinase/HSP90-like ATPase" evidence="2">
    <location>
        <begin position="8"/>
        <end position="118"/>
    </location>
</feature>
<accession>A0A5B8UA53</accession>
<dbReference type="OrthoDB" id="4206624at2"/>
<protein>
    <submittedName>
        <fullName evidence="3">ATP-binding protein</fullName>
    </submittedName>
</protein>
<dbReference type="SUPFAM" id="SSF55874">
    <property type="entry name" value="ATPase domain of HSP90 chaperone/DNA topoisomerase II/histidine kinase"/>
    <property type="match status" value="1"/>
</dbReference>
<reference evidence="3 4" key="1">
    <citation type="journal article" date="2018" name="J. Microbiol.">
        <title>Baekduia soli gen. nov., sp. nov., a novel bacterium isolated from the soil of Baekdu Mountain and proposal of a novel family name, Baekduiaceae fam. nov.</title>
        <authorList>
            <person name="An D.S."/>
            <person name="Siddiqi M.Z."/>
            <person name="Kim K.H."/>
            <person name="Yu H.S."/>
            <person name="Im W.T."/>
        </authorList>
    </citation>
    <scope>NUCLEOTIDE SEQUENCE [LARGE SCALE GENOMIC DNA]</scope>
    <source>
        <strain evidence="3 4">BR7-21</strain>
    </source>
</reference>
<dbReference type="GO" id="GO:0005524">
    <property type="term" value="F:ATP binding"/>
    <property type="evidence" value="ECO:0007669"/>
    <property type="project" value="UniProtKB-KW"/>
</dbReference>
<keyword evidence="1" id="KW-0808">Transferase</keyword>
<dbReference type="InterPro" id="IPR036890">
    <property type="entry name" value="HATPase_C_sf"/>
</dbReference>
<dbReference type="GO" id="GO:0004674">
    <property type="term" value="F:protein serine/threonine kinase activity"/>
    <property type="evidence" value="ECO:0007669"/>
    <property type="project" value="UniProtKB-KW"/>
</dbReference>
<keyword evidence="3" id="KW-0547">Nucleotide-binding</keyword>
<evidence type="ECO:0000259" key="2">
    <source>
        <dbReference type="Pfam" id="PF13581"/>
    </source>
</evidence>
<evidence type="ECO:0000256" key="1">
    <source>
        <dbReference type="ARBA" id="ARBA00022527"/>
    </source>
</evidence>